<comment type="caution">
    <text evidence="1">The sequence shown here is derived from an EMBL/GenBank/DDBJ whole genome shotgun (WGS) entry which is preliminary data.</text>
</comment>
<evidence type="ECO:0008006" key="3">
    <source>
        <dbReference type="Google" id="ProtNLM"/>
    </source>
</evidence>
<dbReference type="Proteomes" id="UP000650524">
    <property type="component" value="Unassembled WGS sequence"/>
</dbReference>
<name>A0A8J6N3M0_9DELT</name>
<sequence length="245" mass="27787">MTWGLGAFVNTGSFSDVGDSLDRISEANGWNITTRITGLPWYEDSGKKLLHLGLSYTHKFRSMEDDGAEFRSRPESRLTNVRLVNTGEFSTKGMDVINPEMAVVAGPFSLQGEYFHLFADSNESGDPKFWGFYLYGSYFITGEHRNYDRSTGVFSAIEPNREFDFFEGGWGALEFVLRFSYIDLNGGSIRGGQEYDLTGGLNWYLNENTRFMLNYIRAKAKDRETPPPVEDGTADILQVRFQITF</sequence>
<dbReference type="Gene3D" id="2.40.160.10">
    <property type="entry name" value="Porin"/>
    <property type="match status" value="1"/>
</dbReference>
<evidence type="ECO:0000313" key="1">
    <source>
        <dbReference type="EMBL" id="MBC8179100.1"/>
    </source>
</evidence>
<dbReference type="AlphaFoldDB" id="A0A8J6N3M0"/>
<dbReference type="Pfam" id="PF07396">
    <property type="entry name" value="Porin_O_P"/>
    <property type="match status" value="1"/>
</dbReference>
<organism evidence="1 2">
    <name type="scientific">Candidatus Desulfacyla euxinica</name>
    <dbReference type="NCBI Taxonomy" id="2841693"/>
    <lineage>
        <taxon>Bacteria</taxon>
        <taxon>Deltaproteobacteria</taxon>
        <taxon>Candidatus Desulfacyla</taxon>
    </lineage>
</organism>
<dbReference type="SUPFAM" id="SSF56935">
    <property type="entry name" value="Porins"/>
    <property type="match status" value="1"/>
</dbReference>
<accession>A0A8J6N3M0</accession>
<dbReference type="InterPro" id="IPR023614">
    <property type="entry name" value="Porin_dom_sf"/>
</dbReference>
<gene>
    <name evidence="1" type="ORF">H8E19_16975</name>
</gene>
<evidence type="ECO:0000313" key="2">
    <source>
        <dbReference type="Proteomes" id="UP000650524"/>
    </source>
</evidence>
<dbReference type="InterPro" id="IPR010870">
    <property type="entry name" value="Porin_O/P"/>
</dbReference>
<proteinExistence type="predicted"/>
<reference evidence="1 2" key="1">
    <citation type="submission" date="2020-08" db="EMBL/GenBank/DDBJ databases">
        <title>Bridging the membrane lipid divide: bacteria of the FCB group superphylum have the potential to synthesize archaeal ether lipids.</title>
        <authorList>
            <person name="Villanueva L."/>
            <person name="Von Meijenfeldt F.A.B."/>
            <person name="Westbye A.B."/>
            <person name="Yadav S."/>
            <person name="Hopmans E.C."/>
            <person name="Dutilh B.E."/>
            <person name="Sinninghe Damste J.S."/>
        </authorList>
    </citation>
    <scope>NUCLEOTIDE SEQUENCE [LARGE SCALE GENOMIC DNA]</scope>
    <source>
        <strain evidence="1">NIOZ-UU27</strain>
    </source>
</reference>
<dbReference type="EMBL" id="JACNJD010000346">
    <property type="protein sequence ID" value="MBC8179100.1"/>
    <property type="molecule type" value="Genomic_DNA"/>
</dbReference>
<protein>
    <recommendedName>
        <fullName evidence="3">Porin</fullName>
    </recommendedName>
</protein>